<dbReference type="AlphaFoldDB" id="A0AAE8MPB3"/>
<dbReference type="Proteomes" id="UP001187682">
    <property type="component" value="Unassembled WGS sequence"/>
</dbReference>
<accession>A0AAE8MPB3</accession>
<protein>
    <submittedName>
        <fullName evidence="1">Uncharacterized protein</fullName>
    </submittedName>
</protein>
<sequence>MLSDSIATLPRMQMSDVGRSRFHEDFDAPFFEHIINPAVTPTTEPNNSTPYFYQPTGSSESAPLLLMSPRSTWSSSSWKSTTSDVIKGWARYPIKKIREGTTKLSRLGTRRGF</sequence>
<dbReference type="EMBL" id="ONZQ02000001">
    <property type="protein sequence ID" value="SPN96989.1"/>
    <property type="molecule type" value="Genomic_DNA"/>
</dbReference>
<comment type="caution">
    <text evidence="1">The sequence shown here is derived from an EMBL/GenBank/DDBJ whole genome shotgun (WGS) entry which is preliminary data.</text>
</comment>
<proteinExistence type="predicted"/>
<name>A0AAE8MPB3_9PEZI</name>
<reference evidence="1" key="1">
    <citation type="submission" date="2018-03" db="EMBL/GenBank/DDBJ databases">
        <authorList>
            <person name="Guldener U."/>
        </authorList>
    </citation>
    <scope>NUCLEOTIDE SEQUENCE</scope>
</reference>
<evidence type="ECO:0000313" key="1">
    <source>
        <dbReference type="EMBL" id="SPN96989.1"/>
    </source>
</evidence>
<keyword evidence="2" id="KW-1185">Reference proteome</keyword>
<gene>
    <name evidence="1" type="ORF">DNG_00509</name>
</gene>
<organism evidence="1 2">
    <name type="scientific">Cephalotrichum gorgonifer</name>
    <dbReference type="NCBI Taxonomy" id="2041049"/>
    <lineage>
        <taxon>Eukaryota</taxon>
        <taxon>Fungi</taxon>
        <taxon>Dikarya</taxon>
        <taxon>Ascomycota</taxon>
        <taxon>Pezizomycotina</taxon>
        <taxon>Sordariomycetes</taxon>
        <taxon>Hypocreomycetidae</taxon>
        <taxon>Microascales</taxon>
        <taxon>Microascaceae</taxon>
        <taxon>Cephalotrichum</taxon>
    </lineage>
</organism>
<evidence type="ECO:0000313" key="2">
    <source>
        <dbReference type="Proteomes" id="UP001187682"/>
    </source>
</evidence>